<dbReference type="EMBL" id="JANIGO010000005">
    <property type="protein sequence ID" value="MCQ8897575.1"/>
    <property type="molecule type" value="Genomic_DNA"/>
</dbReference>
<proteinExistence type="predicted"/>
<evidence type="ECO:0000259" key="1">
    <source>
        <dbReference type="Pfam" id="PF13145"/>
    </source>
</evidence>
<gene>
    <name evidence="2" type="ORF">NQT62_14125</name>
</gene>
<protein>
    <submittedName>
        <fullName evidence="2">Peptidylprolyl isomerase</fullName>
    </submittedName>
</protein>
<sequence>MNDSVNISETADDTMPGPVSMPVAPEDLAEVSAAKNPKSVLKWSVVGVTCAALLWGGWAVTGAKTWSGVTSASAATKASGPQDPEPTTVVAVVNGQKVVDSEIRGLINSGVDRAIVIDRYINKVLAAERGRELYSKEADATLKAAEREVLATLYTTRRIQELRDAVTDEQIQDYYKTNVRDENFKLFKVSYYLSGQINDAQTVLKNLKDGDSKALAQLKPLIEQGDGYAAATALPYNLGRVAAKMKKGEFSEVLQLRNGLLVLRVDDVKQLDKPTVDAVKDEIRQTLALQRFNQELEQARKQAKVELG</sequence>
<dbReference type="RefSeq" id="WP_256765379.1">
    <property type="nucleotide sequence ID" value="NZ_JANIGO010000005.1"/>
</dbReference>
<dbReference type="GO" id="GO:0016853">
    <property type="term" value="F:isomerase activity"/>
    <property type="evidence" value="ECO:0007669"/>
    <property type="project" value="UniProtKB-KW"/>
</dbReference>
<name>A0ABT1WJ88_9BURK</name>
<evidence type="ECO:0000313" key="2">
    <source>
        <dbReference type="EMBL" id="MCQ8897575.1"/>
    </source>
</evidence>
<organism evidence="2 3">
    <name type="scientific">Limnobacter humi</name>
    <dbReference type="NCBI Taxonomy" id="1778671"/>
    <lineage>
        <taxon>Bacteria</taxon>
        <taxon>Pseudomonadati</taxon>
        <taxon>Pseudomonadota</taxon>
        <taxon>Betaproteobacteria</taxon>
        <taxon>Burkholderiales</taxon>
        <taxon>Burkholderiaceae</taxon>
        <taxon>Limnobacter</taxon>
    </lineage>
</organism>
<dbReference type="InterPro" id="IPR000297">
    <property type="entry name" value="PPIase_PpiC"/>
</dbReference>
<keyword evidence="2" id="KW-0413">Isomerase</keyword>
<accession>A0ABT1WJ88</accession>
<keyword evidence="3" id="KW-1185">Reference proteome</keyword>
<feature type="domain" description="PpiC" evidence="1">
    <location>
        <begin position="166"/>
        <end position="281"/>
    </location>
</feature>
<dbReference type="Proteomes" id="UP001204142">
    <property type="component" value="Unassembled WGS sequence"/>
</dbReference>
<evidence type="ECO:0000313" key="3">
    <source>
        <dbReference type="Proteomes" id="UP001204142"/>
    </source>
</evidence>
<comment type="caution">
    <text evidence="2">The sequence shown here is derived from an EMBL/GenBank/DDBJ whole genome shotgun (WGS) entry which is preliminary data.</text>
</comment>
<reference evidence="2 3" key="1">
    <citation type="submission" date="2022-07" db="EMBL/GenBank/DDBJ databases">
        <authorList>
            <person name="Xamxidin M."/>
            <person name="Wu M."/>
        </authorList>
    </citation>
    <scope>NUCLEOTIDE SEQUENCE [LARGE SCALE GENOMIC DNA]</scope>
    <source>
        <strain evidence="2 3">NBRC 111650</strain>
    </source>
</reference>
<dbReference type="InterPro" id="IPR027304">
    <property type="entry name" value="Trigger_fact/SurA_dom_sf"/>
</dbReference>
<dbReference type="InterPro" id="IPR046357">
    <property type="entry name" value="PPIase_dom_sf"/>
</dbReference>
<dbReference type="Gene3D" id="3.10.50.40">
    <property type="match status" value="1"/>
</dbReference>
<dbReference type="Pfam" id="PF13145">
    <property type="entry name" value="Rotamase_2"/>
    <property type="match status" value="1"/>
</dbReference>
<dbReference type="SUPFAM" id="SSF109998">
    <property type="entry name" value="Triger factor/SurA peptide-binding domain-like"/>
    <property type="match status" value="1"/>
</dbReference>
<dbReference type="Gene3D" id="1.10.4030.10">
    <property type="entry name" value="Porin chaperone SurA, peptide-binding domain"/>
    <property type="match status" value="1"/>
</dbReference>